<dbReference type="Proteomes" id="UP001153636">
    <property type="component" value="Chromosome 8"/>
</dbReference>
<evidence type="ECO:0000313" key="3">
    <source>
        <dbReference type="Proteomes" id="UP001153636"/>
    </source>
</evidence>
<keyword evidence="1" id="KW-1133">Transmembrane helix</keyword>
<evidence type="ECO:0000313" key="2">
    <source>
        <dbReference type="EMBL" id="CAH1114496.1"/>
    </source>
</evidence>
<keyword evidence="1" id="KW-0472">Membrane</keyword>
<keyword evidence="1" id="KW-0812">Transmembrane</keyword>
<keyword evidence="3" id="KW-1185">Reference proteome</keyword>
<name>A0A9P0D8Q4_9CUCU</name>
<feature type="transmembrane region" description="Helical" evidence="1">
    <location>
        <begin position="34"/>
        <end position="55"/>
    </location>
</feature>
<accession>A0A9P0D8Q4</accession>
<gene>
    <name evidence="2" type="ORF">PSYICH_LOCUS14172</name>
</gene>
<proteinExistence type="predicted"/>
<reference evidence="2" key="1">
    <citation type="submission" date="2022-01" db="EMBL/GenBank/DDBJ databases">
        <authorList>
            <person name="King R."/>
        </authorList>
    </citation>
    <scope>NUCLEOTIDE SEQUENCE</scope>
</reference>
<dbReference type="EMBL" id="OV651820">
    <property type="protein sequence ID" value="CAH1114496.1"/>
    <property type="molecule type" value="Genomic_DNA"/>
</dbReference>
<sequence>MASYLLSCTGDLKACSIPYSSAVCILHKSQSLNIAIVVPIVVTAHPVPLTSLVLIRKEKTPKKWKDNKRKLAKQYGVSTSGKVVPKNSWGPPCTCKRQCTSLLNDEEKAAMISKLYDGRPKNELDTYLSGLEAKPVQRRRQRSEQNIKPRSSKFFILYFKNV</sequence>
<organism evidence="2 3">
    <name type="scientific">Psylliodes chrysocephalus</name>
    <dbReference type="NCBI Taxonomy" id="3402493"/>
    <lineage>
        <taxon>Eukaryota</taxon>
        <taxon>Metazoa</taxon>
        <taxon>Ecdysozoa</taxon>
        <taxon>Arthropoda</taxon>
        <taxon>Hexapoda</taxon>
        <taxon>Insecta</taxon>
        <taxon>Pterygota</taxon>
        <taxon>Neoptera</taxon>
        <taxon>Endopterygota</taxon>
        <taxon>Coleoptera</taxon>
        <taxon>Polyphaga</taxon>
        <taxon>Cucujiformia</taxon>
        <taxon>Chrysomeloidea</taxon>
        <taxon>Chrysomelidae</taxon>
        <taxon>Galerucinae</taxon>
        <taxon>Alticini</taxon>
        <taxon>Psylliodes</taxon>
    </lineage>
</organism>
<protein>
    <submittedName>
        <fullName evidence="2">Uncharacterized protein</fullName>
    </submittedName>
</protein>
<dbReference type="OrthoDB" id="7475343at2759"/>
<evidence type="ECO:0000256" key="1">
    <source>
        <dbReference type="SAM" id="Phobius"/>
    </source>
</evidence>
<dbReference type="AlphaFoldDB" id="A0A9P0D8Q4"/>